<dbReference type="Proteomes" id="UP000280834">
    <property type="component" value="Unassembled WGS sequence"/>
</dbReference>
<organism evidence="3">
    <name type="scientific">Brugia timori</name>
    <dbReference type="NCBI Taxonomy" id="42155"/>
    <lineage>
        <taxon>Eukaryota</taxon>
        <taxon>Metazoa</taxon>
        <taxon>Ecdysozoa</taxon>
        <taxon>Nematoda</taxon>
        <taxon>Chromadorea</taxon>
        <taxon>Rhabditida</taxon>
        <taxon>Spirurina</taxon>
        <taxon>Spiruromorpha</taxon>
        <taxon>Filarioidea</taxon>
        <taxon>Onchocercidae</taxon>
        <taxon>Brugia</taxon>
    </lineage>
</organism>
<protein>
    <submittedName>
        <fullName evidence="3">Ovule protein</fullName>
    </submittedName>
</protein>
<evidence type="ECO:0000313" key="3">
    <source>
        <dbReference type="WBParaSite" id="BTMF_0000107501-mRNA-1"/>
    </source>
</evidence>
<evidence type="ECO:0000313" key="2">
    <source>
        <dbReference type="Proteomes" id="UP000280834"/>
    </source>
</evidence>
<dbReference type="PROSITE" id="PS51257">
    <property type="entry name" value="PROKAR_LIPOPROTEIN"/>
    <property type="match status" value="1"/>
</dbReference>
<proteinExistence type="predicted"/>
<gene>
    <name evidence="1" type="ORF">BTMF_LOCUS435</name>
</gene>
<dbReference type="EMBL" id="UZAG01000226">
    <property type="protein sequence ID" value="VDO07663.1"/>
    <property type="molecule type" value="Genomic_DNA"/>
</dbReference>
<name>A0A0R3Q453_9BILA</name>
<keyword evidence="2" id="KW-1185">Reference proteome</keyword>
<dbReference type="WBParaSite" id="BTMF_0000107501-mRNA-1">
    <property type="protein sequence ID" value="BTMF_0000107501-mRNA-1"/>
    <property type="gene ID" value="BTMF_0000107501"/>
</dbReference>
<dbReference type="AlphaFoldDB" id="A0A0R3Q453"/>
<reference evidence="1 2" key="2">
    <citation type="submission" date="2018-11" db="EMBL/GenBank/DDBJ databases">
        <authorList>
            <consortium name="Pathogen Informatics"/>
        </authorList>
    </citation>
    <scope>NUCLEOTIDE SEQUENCE [LARGE SCALE GENOMIC DNA]</scope>
</reference>
<reference evidence="3" key="1">
    <citation type="submission" date="2017-02" db="UniProtKB">
        <authorList>
            <consortium name="WormBaseParasite"/>
        </authorList>
    </citation>
    <scope>IDENTIFICATION</scope>
</reference>
<accession>A0A0R3Q453</accession>
<sequence length="116" mass="13763">MTNQSHRHWSSTELNFLTNHSRNLCNSLVFSISCKYTQRILKFHFFFTYTLEFIYLEKRNTFLFSHFKLPIRCPASIPADSKVPYNSIIAHSAMPSLKIKFLFLFNSSFICLFCYI</sequence>
<evidence type="ECO:0000313" key="1">
    <source>
        <dbReference type="EMBL" id="VDO07663.1"/>
    </source>
</evidence>